<proteinExistence type="predicted"/>
<protein>
    <submittedName>
        <fullName evidence="4">PH domain-containing protein</fullName>
    </submittedName>
</protein>
<comment type="caution">
    <text evidence="4">The sequence shown here is derived from an EMBL/GenBank/DDBJ whole genome shotgun (WGS) entry which is preliminary data.</text>
</comment>
<keyword evidence="5" id="KW-1185">Reference proteome</keyword>
<keyword evidence="2" id="KW-0812">Transmembrane</keyword>
<keyword evidence="2" id="KW-1133">Transmembrane helix</keyword>
<dbReference type="InterPro" id="IPR019692">
    <property type="entry name" value="CFP-6_PH"/>
</dbReference>
<gene>
    <name evidence="4" type="ORF">ACI2L5_09930</name>
</gene>
<keyword evidence="2" id="KW-0472">Membrane</keyword>
<feature type="region of interest" description="Disordered" evidence="1">
    <location>
        <begin position="190"/>
        <end position="227"/>
    </location>
</feature>
<feature type="compositionally biased region" description="Basic and acidic residues" evidence="1">
    <location>
        <begin position="204"/>
        <end position="214"/>
    </location>
</feature>
<evidence type="ECO:0000256" key="2">
    <source>
        <dbReference type="SAM" id="Phobius"/>
    </source>
</evidence>
<organism evidence="4 5">
    <name type="scientific">Streptomyces milbemycinicus</name>
    <dbReference type="NCBI Taxonomy" id="476552"/>
    <lineage>
        <taxon>Bacteria</taxon>
        <taxon>Bacillati</taxon>
        <taxon>Actinomycetota</taxon>
        <taxon>Actinomycetes</taxon>
        <taxon>Kitasatosporales</taxon>
        <taxon>Streptomycetaceae</taxon>
        <taxon>Streptomyces</taxon>
    </lineage>
</organism>
<reference evidence="4 5" key="1">
    <citation type="submission" date="2024-11" db="EMBL/GenBank/DDBJ databases">
        <title>The Natural Products Discovery Center: Release of the First 8490 Sequenced Strains for Exploring Actinobacteria Biosynthetic Diversity.</title>
        <authorList>
            <person name="Kalkreuter E."/>
            <person name="Kautsar S.A."/>
            <person name="Yang D."/>
            <person name="Bader C.D."/>
            <person name="Teijaro C.N."/>
            <person name="Fluegel L."/>
            <person name="Davis C.M."/>
            <person name="Simpson J.R."/>
            <person name="Lauterbach L."/>
            <person name="Steele A.D."/>
            <person name="Gui C."/>
            <person name="Meng S."/>
            <person name="Li G."/>
            <person name="Viehrig K."/>
            <person name="Ye F."/>
            <person name="Su P."/>
            <person name="Kiefer A.F."/>
            <person name="Nichols A."/>
            <person name="Cepeda A.J."/>
            <person name="Yan W."/>
            <person name="Fan B."/>
            <person name="Jiang Y."/>
            <person name="Adhikari A."/>
            <person name="Zheng C.-J."/>
            <person name="Schuster L."/>
            <person name="Cowan T.M."/>
            <person name="Smanski M.J."/>
            <person name="Chevrette M.G."/>
            <person name="De Carvalho L.P.S."/>
            <person name="Shen B."/>
        </authorList>
    </citation>
    <scope>NUCLEOTIDE SEQUENCE [LARGE SCALE GENOMIC DNA]</scope>
    <source>
        <strain evidence="4 5">NPDC020863</strain>
    </source>
</reference>
<evidence type="ECO:0000259" key="3">
    <source>
        <dbReference type="Pfam" id="PF10756"/>
    </source>
</evidence>
<feature type="transmembrane region" description="Helical" evidence="2">
    <location>
        <begin position="75"/>
        <end position="98"/>
    </location>
</feature>
<dbReference type="RefSeq" id="WP_358634498.1">
    <property type="nucleotide sequence ID" value="NZ_JBFAEV010000005.1"/>
</dbReference>
<sequence>MRERDPSRLFGASVAGLGCRRRKGQEGERMTGTGEGRPQAREYRAPLWLRLFVIVFFGGFGLRVLRLVFEEDMPIALAIVMVAVVASVYFLLVVVACASRTGLDEEHVAVRRLFRTRRTAWRDIQAIEIDAYPHRLVHRTQPAAIVVVRHRDGRKITLPHLHDKRGLSVHQEVLAMHAIWERRRGDDWTPLSDAETTAAEEAETEARTETEAWTRRPWHRQPPGPGV</sequence>
<feature type="transmembrane region" description="Helical" evidence="2">
    <location>
        <begin position="47"/>
        <end position="69"/>
    </location>
</feature>
<evidence type="ECO:0000313" key="5">
    <source>
        <dbReference type="Proteomes" id="UP001620295"/>
    </source>
</evidence>
<accession>A0ABW8LH70</accession>
<name>A0ABW8LH70_9ACTN</name>
<evidence type="ECO:0000313" key="4">
    <source>
        <dbReference type="EMBL" id="MFK4265253.1"/>
    </source>
</evidence>
<feature type="domain" description="Low molecular weight protein antigen 6 PH" evidence="3">
    <location>
        <begin position="99"/>
        <end position="159"/>
    </location>
</feature>
<dbReference type="EMBL" id="JBJDQH010000003">
    <property type="protein sequence ID" value="MFK4265253.1"/>
    <property type="molecule type" value="Genomic_DNA"/>
</dbReference>
<dbReference type="Proteomes" id="UP001620295">
    <property type="component" value="Unassembled WGS sequence"/>
</dbReference>
<evidence type="ECO:0000256" key="1">
    <source>
        <dbReference type="SAM" id="MobiDB-lite"/>
    </source>
</evidence>
<dbReference type="Pfam" id="PF10756">
    <property type="entry name" value="bPH_6"/>
    <property type="match status" value="1"/>
</dbReference>
<dbReference type="PROSITE" id="PS51257">
    <property type="entry name" value="PROKAR_LIPOPROTEIN"/>
    <property type="match status" value="1"/>
</dbReference>